<feature type="transmembrane region" description="Helical" evidence="1">
    <location>
        <begin position="232"/>
        <end position="251"/>
    </location>
</feature>
<name>A0A6G9XR41_NOCBR</name>
<dbReference type="Proteomes" id="UP000501705">
    <property type="component" value="Chromosome"/>
</dbReference>
<feature type="transmembrane region" description="Helical" evidence="1">
    <location>
        <begin position="200"/>
        <end position="220"/>
    </location>
</feature>
<evidence type="ECO:0000256" key="1">
    <source>
        <dbReference type="SAM" id="Phobius"/>
    </source>
</evidence>
<feature type="transmembrane region" description="Helical" evidence="1">
    <location>
        <begin position="428"/>
        <end position="451"/>
    </location>
</feature>
<feature type="transmembrane region" description="Helical" evidence="1">
    <location>
        <begin position="360"/>
        <end position="378"/>
    </location>
</feature>
<gene>
    <name evidence="2" type="ORF">F5X71_14560</name>
</gene>
<feature type="transmembrane region" description="Helical" evidence="1">
    <location>
        <begin position="328"/>
        <end position="348"/>
    </location>
</feature>
<organism evidence="2 3">
    <name type="scientific">Nocardia brasiliensis</name>
    <dbReference type="NCBI Taxonomy" id="37326"/>
    <lineage>
        <taxon>Bacteria</taxon>
        <taxon>Bacillati</taxon>
        <taxon>Actinomycetota</taxon>
        <taxon>Actinomycetes</taxon>
        <taxon>Mycobacteriales</taxon>
        <taxon>Nocardiaceae</taxon>
        <taxon>Nocardia</taxon>
    </lineage>
</organism>
<keyword evidence="1" id="KW-0472">Membrane</keyword>
<feature type="transmembrane region" description="Helical" evidence="1">
    <location>
        <begin position="399"/>
        <end position="422"/>
    </location>
</feature>
<sequence>MTSGTQTDIALVYTAQGWFTRDYSDERAPVEADNDAHHQLTHYLAAARQSRGAPSLRAIANETHYSHTTIARVFNPDAPLPSWPIIEQVARTLGADESRAQELWDRASARTTTATARPKRTATGEPPAPALRIGLLLLGLALCVTMVVIAVVQAVDTNEKHTLAITDLSQILFGSSAVAILMVRVWLFRKLGDRLNTVHFGLLLAAVTAWTCGQVAWFVARNIHAQGIPNGHLHDIGFLSMPVFAAAAMWIRARRLGIASVRNDVDNAVTYFCMLGGAYAAVLWLLVVLNRDVGSPITLVFALYPATDFTLSLAALGPLICGRRIVGSVFLATALLAAAASDIGYLLLNTSPGAQGYPPAAGLGYIAFTAILAVYALITQPLPATNRLPRAIYGIPAHPGIIVTAITGLMATVATTATVLTLRHSPPAPLATTLTTISILTTLAIAIAYLYRERAADGENAPVSA</sequence>
<keyword evidence="1" id="KW-1133">Transmembrane helix</keyword>
<accession>A0A6G9XR41</accession>
<feature type="transmembrane region" description="Helical" evidence="1">
    <location>
        <begin position="301"/>
        <end position="321"/>
    </location>
</feature>
<protein>
    <submittedName>
        <fullName evidence="2">Helix-turn-helix domain-containing protein</fullName>
    </submittedName>
</protein>
<feature type="transmembrane region" description="Helical" evidence="1">
    <location>
        <begin position="171"/>
        <end position="188"/>
    </location>
</feature>
<dbReference type="EMBL" id="CP046171">
    <property type="protein sequence ID" value="QIS03379.1"/>
    <property type="molecule type" value="Genomic_DNA"/>
</dbReference>
<evidence type="ECO:0000313" key="3">
    <source>
        <dbReference type="Proteomes" id="UP000501705"/>
    </source>
</evidence>
<dbReference type="AlphaFoldDB" id="A0A6G9XR41"/>
<proteinExistence type="predicted"/>
<feature type="transmembrane region" description="Helical" evidence="1">
    <location>
        <begin position="271"/>
        <end position="289"/>
    </location>
</feature>
<feature type="transmembrane region" description="Helical" evidence="1">
    <location>
        <begin position="130"/>
        <end position="151"/>
    </location>
</feature>
<evidence type="ECO:0000313" key="2">
    <source>
        <dbReference type="EMBL" id="QIS03379.1"/>
    </source>
</evidence>
<dbReference type="Pfam" id="PF13560">
    <property type="entry name" value="HTH_31"/>
    <property type="match status" value="1"/>
</dbReference>
<keyword evidence="1" id="KW-0812">Transmembrane</keyword>
<reference evidence="2 3" key="1">
    <citation type="journal article" date="2019" name="ACS Chem. Biol.">
        <title>Identification and Mobilization of a Cryptic Antibiotic Biosynthesis Gene Locus from a Human-Pathogenic Nocardia Isolate.</title>
        <authorList>
            <person name="Herisse M."/>
            <person name="Ishida K."/>
            <person name="Porter J.L."/>
            <person name="Howden B."/>
            <person name="Hertweck C."/>
            <person name="Stinear T.P."/>
            <person name="Pidot S.J."/>
        </authorList>
    </citation>
    <scope>NUCLEOTIDE SEQUENCE [LARGE SCALE GENOMIC DNA]</scope>
    <source>
        <strain evidence="2 3">AUSMDU00024985</strain>
    </source>
</reference>